<organism evidence="1 2">
    <name type="scientific">Penicillium steckii</name>
    <dbReference type="NCBI Taxonomy" id="303698"/>
    <lineage>
        <taxon>Eukaryota</taxon>
        <taxon>Fungi</taxon>
        <taxon>Dikarya</taxon>
        <taxon>Ascomycota</taxon>
        <taxon>Pezizomycotina</taxon>
        <taxon>Eurotiomycetes</taxon>
        <taxon>Eurotiomycetidae</taxon>
        <taxon>Eurotiales</taxon>
        <taxon>Aspergillaceae</taxon>
        <taxon>Penicillium</taxon>
    </lineage>
</organism>
<proteinExistence type="predicted"/>
<comment type="caution">
    <text evidence="1">The sequence shown here is derived from an EMBL/GenBank/DDBJ whole genome shotgun (WGS) entry which is preliminary data.</text>
</comment>
<evidence type="ECO:0000313" key="2">
    <source>
        <dbReference type="Proteomes" id="UP000191285"/>
    </source>
</evidence>
<evidence type="ECO:0000313" key="1">
    <source>
        <dbReference type="EMBL" id="OQE21883.1"/>
    </source>
</evidence>
<keyword evidence="2" id="KW-1185">Reference proteome</keyword>
<dbReference type="AlphaFoldDB" id="A0A1V6T805"/>
<sequence>MFILSWDVCVRDDGVTLDTLEPNAWDDILNAHRDPVAAAACESYLKIQRPGNVFPILYGYCAERNDIFEKRDIPCDFCARKNGPFDQHVLRFINACGSIFRPEVSSISTHLETQAFLRTGEAARIQIGDIIFLPFAYCLEEEGFSPTVLRSQHSLISSHAAATSVTNSELIFVIEPCATGLW</sequence>
<accession>A0A1V6T805</accession>
<name>A0A1V6T805_9EURO</name>
<dbReference type="EMBL" id="MLKD01000011">
    <property type="protein sequence ID" value="OQE21883.1"/>
    <property type="molecule type" value="Genomic_DNA"/>
</dbReference>
<gene>
    <name evidence="1" type="ORF">PENSTE_c011G03673</name>
</gene>
<dbReference type="Proteomes" id="UP000191285">
    <property type="component" value="Unassembled WGS sequence"/>
</dbReference>
<reference evidence="2" key="1">
    <citation type="journal article" date="2017" name="Nat. Microbiol.">
        <title>Global analysis of biosynthetic gene clusters reveals vast potential of secondary metabolite production in Penicillium species.</title>
        <authorList>
            <person name="Nielsen J.C."/>
            <person name="Grijseels S."/>
            <person name="Prigent S."/>
            <person name="Ji B."/>
            <person name="Dainat J."/>
            <person name="Nielsen K.F."/>
            <person name="Frisvad J.C."/>
            <person name="Workman M."/>
            <person name="Nielsen J."/>
        </authorList>
    </citation>
    <scope>NUCLEOTIDE SEQUENCE [LARGE SCALE GENOMIC DNA]</scope>
    <source>
        <strain evidence="2">IBT 24891</strain>
    </source>
</reference>
<protein>
    <submittedName>
        <fullName evidence="1">Uncharacterized protein</fullName>
    </submittedName>
</protein>